<dbReference type="Proteomes" id="UP000000589">
    <property type="component" value="Chromosome 14"/>
</dbReference>
<dbReference type="EMBL" id="AY358078">
    <property type="protein sequence ID" value="AAQ75747.1"/>
    <property type="molecule type" value="mRNA"/>
</dbReference>
<dbReference type="OrthoDB" id="6367565at2759"/>
<evidence type="ECO:0000259" key="3">
    <source>
        <dbReference type="Pfam" id="PF04822"/>
    </source>
</evidence>
<dbReference type="MGI" id="MGI:2682312">
    <property type="gene designation" value="AY358078"/>
</dbReference>
<evidence type="ECO:0000313" key="6">
    <source>
        <dbReference type="MGI" id="MGI:2682312"/>
    </source>
</evidence>
<keyword evidence="7" id="KW-1185">Reference proteome</keyword>
<proteinExistence type="evidence at transcript level"/>
<dbReference type="InterPro" id="IPR006907">
    <property type="entry name" value="DLG5_N"/>
</dbReference>
<gene>
    <name evidence="5 6" type="primary">AY358078</name>
    <name evidence="6" type="synonym">D17Ertd441e</name>
    <name evidence="6" type="synonym">Hn1l</name>
</gene>
<feature type="domain" description="Disks large homolog 5 N-terminal" evidence="3">
    <location>
        <begin position="91"/>
        <end position="170"/>
    </location>
</feature>
<dbReference type="ProteomicsDB" id="330825"/>
<reference evidence="4" key="1">
    <citation type="submission" date="2003-08" db="EMBL/GenBank/DDBJ databases">
        <authorList>
            <person name="Zhou G."/>
            <person name="Jiang D."/>
            <person name="Tang W."/>
        </authorList>
    </citation>
    <scope>NUCLEOTIDE SEQUENCE</scope>
    <source>
        <strain evidence="4">C57BL/6J</strain>
    </source>
</reference>
<dbReference type="PANTHER" id="PTHR21558:SF12">
    <property type="entry name" value="2610042L04RIK PROTEIN-RELATED"/>
    <property type="match status" value="1"/>
</dbReference>
<dbReference type="Ensembl" id="ENSMUST00000053821.5">
    <property type="protein sequence ID" value="ENSMUSP00000078129.4"/>
    <property type="gene ID" value="ENSMUSG00000050961.5"/>
</dbReference>
<reference evidence="5" key="3">
    <citation type="journal article" date="2011" name="PLoS Biol.">
        <title>Modernizing reference genome assemblies.</title>
        <authorList>
            <person name="Church D.M."/>
            <person name="Schneider V.A."/>
            <person name="Graves T."/>
            <person name="Auger K."/>
            <person name="Cunningham F."/>
            <person name="Bouk N."/>
            <person name="Chen H.C."/>
            <person name="Agarwala R."/>
            <person name="McLaren W.M."/>
            <person name="Ritchie G.R."/>
            <person name="Albracht D."/>
            <person name="Kremitzki M."/>
            <person name="Rock S."/>
            <person name="Kotkiewicz H."/>
            <person name="Kremitzki C."/>
            <person name="Wollam A."/>
            <person name="Trani L."/>
            <person name="Fulton L."/>
            <person name="Fulton R."/>
            <person name="Matthews L."/>
            <person name="Whitehead S."/>
            <person name="Chow W."/>
            <person name="Torrance J."/>
            <person name="Dunn M."/>
            <person name="Harden G."/>
            <person name="Threadgold G."/>
            <person name="Wood J."/>
            <person name="Collins J."/>
            <person name="Heath P."/>
            <person name="Griffiths G."/>
            <person name="Pelan S."/>
            <person name="Grafham D."/>
            <person name="Eichler E.E."/>
            <person name="Weinstock G."/>
            <person name="Mardis E.R."/>
            <person name="Wilson R.K."/>
            <person name="Howe K."/>
            <person name="Flicek P."/>
            <person name="Hubbard T."/>
        </authorList>
    </citation>
    <scope>NUCLEOTIDE SEQUENCE [LARGE SCALE GENOMIC DNA]</scope>
    <source>
        <strain evidence="5">C57BL/6J</strain>
    </source>
</reference>
<accession>Q6UY53</accession>
<feature type="compositionally biased region" description="Basic and acidic residues" evidence="2">
    <location>
        <begin position="385"/>
        <end position="404"/>
    </location>
</feature>
<dbReference type="AlphaFoldDB" id="Q6UY53"/>
<reference evidence="5" key="4">
    <citation type="submission" date="2025-05" db="UniProtKB">
        <authorList>
            <consortium name="Ensembl"/>
        </authorList>
    </citation>
    <scope>IDENTIFICATION</scope>
    <source>
        <strain evidence="5">C57BL/6J</strain>
    </source>
</reference>
<evidence type="ECO:0000313" key="4">
    <source>
        <dbReference type="EMBL" id="AAQ75747.1"/>
    </source>
</evidence>
<keyword evidence="1" id="KW-0175">Coiled coil</keyword>
<dbReference type="eggNOG" id="ENOG502S1G7">
    <property type="taxonomic scope" value="Eukaryota"/>
</dbReference>
<dbReference type="AGR" id="MGI:2682312"/>
<evidence type="ECO:0000256" key="2">
    <source>
        <dbReference type="SAM" id="MobiDB-lite"/>
    </source>
</evidence>
<dbReference type="Pfam" id="PF04822">
    <property type="entry name" value="Takusan"/>
    <property type="match status" value="1"/>
</dbReference>
<feature type="compositionally biased region" description="Basic and acidic residues" evidence="2">
    <location>
        <begin position="413"/>
        <end position="428"/>
    </location>
</feature>
<dbReference type="VEuPathDB" id="HostDB:ENSMUSG00000050961"/>
<dbReference type="HOGENOM" id="CLU_587875_0_0_1"/>
<evidence type="ECO:0000313" key="5">
    <source>
        <dbReference type="Ensembl" id="ENSMUSP00000078129.4"/>
    </source>
</evidence>
<feature type="region of interest" description="Disordered" evidence="2">
    <location>
        <begin position="352"/>
        <end position="465"/>
    </location>
</feature>
<dbReference type="Bgee" id="ENSMUSG00000050961">
    <property type="expression patterns" value="Expressed in spermatid and 1 other cell type or tissue"/>
</dbReference>
<dbReference type="CTD" id="278676"/>
<evidence type="ECO:0000256" key="1">
    <source>
        <dbReference type="SAM" id="Coils"/>
    </source>
</evidence>
<dbReference type="KEGG" id="mmu:278676"/>
<dbReference type="UCSC" id="uc007tne.1">
    <property type="organism name" value="mouse"/>
</dbReference>
<dbReference type="PANTHER" id="PTHR21558">
    <property type="entry name" value="SPEER/SPETEX"/>
    <property type="match status" value="1"/>
</dbReference>
<feature type="coiled-coil region" evidence="1">
    <location>
        <begin position="188"/>
        <end position="215"/>
    </location>
</feature>
<evidence type="ECO:0000313" key="7">
    <source>
        <dbReference type="Proteomes" id="UP000000589"/>
    </source>
</evidence>
<reference evidence="5 7" key="2">
    <citation type="journal article" date="2009" name="PLoS Biol.">
        <title>Lineage-specific biology revealed by a finished genome assembly of the mouse.</title>
        <authorList>
            <consortium name="Mouse Genome Sequencing Consortium"/>
            <person name="Church D.M."/>
            <person name="Goodstadt L."/>
            <person name="Hillier L.W."/>
            <person name="Zody M.C."/>
            <person name="Goldstein S."/>
            <person name="She X."/>
            <person name="Bult C.J."/>
            <person name="Agarwala R."/>
            <person name="Cherry J.L."/>
            <person name="DiCuccio M."/>
            <person name="Hlavina W."/>
            <person name="Kapustin Y."/>
            <person name="Meric P."/>
            <person name="Maglott D."/>
            <person name="Birtle Z."/>
            <person name="Marques A.C."/>
            <person name="Graves T."/>
            <person name="Zhou S."/>
            <person name="Teague B."/>
            <person name="Potamousis K."/>
            <person name="Churas C."/>
            <person name="Place M."/>
            <person name="Herschleb J."/>
            <person name="Runnheim R."/>
            <person name="Forrest D."/>
            <person name="Amos-Landgraf J."/>
            <person name="Schwartz D.C."/>
            <person name="Cheng Z."/>
            <person name="Lindblad-Toh K."/>
            <person name="Eichler E.E."/>
            <person name="Ponting C.P."/>
        </authorList>
    </citation>
    <scope>NUCLEOTIDE SEQUENCE [LARGE SCALE GENOMIC DNA]</scope>
    <source>
        <strain evidence="5 7">C57BL/6J</strain>
    </source>
</reference>
<dbReference type="GeneTree" id="ENSGT00940000153178"/>
<dbReference type="RefSeq" id="NP_919328.1">
    <property type="nucleotide sequence ID" value="NM_194347.1"/>
</dbReference>
<organism evidence="4">
    <name type="scientific">Mus musculus</name>
    <name type="common">Mouse</name>
    <dbReference type="NCBI Taxonomy" id="10090"/>
    <lineage>
        <taxon>Eukaryota</taxon>
        <taxon>Metazoa</taxon>
        <taxon>Chordata</taxon>
        <taxon>Craniata</taxon>
        <taxon>Vertebrata</taxon>
        <taxon>Euteleostomi</taxon>
        <taxon>Mammalia</taxon>
        <taxon>Eutheria</taxon>
        <taxon>Euarchontoglires</taxon>
        <taxon>Glires</taxon>
        <taxon>Rodentia</taxon>
        <taxon>Myomorpha</taxon>
        <taxon>Muroidea</taxon>
        <taxon>Muridae</taxon>
        <taxon>Murinae</taxon>
        <taxon>Mus</taxon>
        <taxon>Mus</taxon>
    </lineage>
</organism>
<protein>
    <submittedName>
        <fullName evidence="4">HN1-like protein</fullName>
    </submittedName>
    <submittedName>
        <fullName evidence="5">cDNA sequence AY358078</fullName>
    </submittedName>
</protein>
<dbReference type="DNASU" id="278676"/>
<dbReference type="PaxDb" id="10090-ENSMUSP00000078129"/>
<dbReference type="BioGRID-ORCS" id="278676">
    <property type="hits" value="4 hits in 76 CRISPR screens"/>
</dbReference>
<dbReference type="SMR" id="Q6UY53"/>
<dbReference type="GeneID" id="278676"/>
<name>Q6UY53_MOUSE</name>
<sequence length="465" mass="53027">MEQEESQAEGIHFQHPQHIFTGLGTSGLQSCTRRELESSVMSPVFWLQQLLVGYSFSAFWVLNQAFFPGCSGYFTRRMAIKERPDQVSAGKTSSQNCNITNHMKNVNKVEDMKLYIRKINAEREELCRILDTDMNTDLNYRMNIEFTIIKSQDEKTMSDMEKMTQSISDTIEKYKEFIEDNDSYSIRHTHLLKECNQLKEKVRMLLNENRKLLVEQADQEASYGEEKRFCDETSKNIHPTSKQQQVYQRQIALMANHTYRQSNVTVHQLIQALICVSFKCSFRLKVVAKDSTINVESLCMISQLLHLQVVYEGDLDLVCALFELLPNISDIGEEETKAWRQRKWGIFDESTPVETRQRLNPPGGKTSDIFGSPVTATVPLAHPNKPKDHVLLCEGEDSKSDLKSATDSTPRGEQGDKGSSKEVEHAKIPEPTATVDSHEPRLGPRPRSHNKVLNPPGGKSSLSFY</sequence>